<gene>
    <name evidence="1" type="ORF">LMI_2714</name>
</gene>
<dbReference type="HOGENOM" id="CLU_3141639_0_0_6"/>
<reference evidence="2" key="1">
    <citation type="submission" date="2014-09" db="EMBL/GenBank/DDBJ databases">
        <authorList>
            <person name="Gomez-Valero L."/>
        </authorList>
    </citation>
    <scope>NUCLEOTIDE SEQUENCE [LARGE SCALE GENOMIC DNA]</scope>
    <source>
        <strain evidence="2">ATCC33218</strain>
    </source>
</reference>
<sequence>MEDYLEQRIEKTNDQFYFIMIKFERFGVSKRCPNAQHSGGRLCKNKDFL</sequence>
<dbReference type="AlphaFoldDB" id="A0A098GIY3"/>
<evidence type="ECO:0008006" key="3">
    <source>
        <dbReference type="Google" id="ProtNLM"/>
    </source>
</evidence>
<accession>A0A098GIY3</accession>
<evidence type="ECO:0000313" key="2">
    <source>
        <dbReference type="Proteomes" id="UP000032414"/>
    </source>
</evidence>
<proteinExistence type="predicted"/>
<dbReference type="KEGG" id="tmc:LMI_2714"/>
<protein>
    <recommendedName>
        <fullName evidence="3">Transposase</fullName>
    </recommendedName>
</protein>
<name>A0A098GIY3_LEGMI</name>
<organism evidence="1 2">
    <name type="scientific">Legionella micdadei</name>
    <name type="common">Tatlockia micdadei</name>
    <dbReference type="NCBI Taxonomy" id="451"/>
    <lineage>
        <taxon>Bacteria</taxon>
        <taxon>Pseudomonadati</taxon>
        <taxon>Pseudomonadota</taxon>
        <taxon>Gammaproteobacteria</taxon>
        <taxon>Legionellales</taxon>
        <taxon>Legionellaceae</taxon>
        <taxon>Legionella</taxon>
    </lineage>
</organism>
<dbReference type="Proteomes" id="UP000032414">
    <property type="component" value="Chromosome I"/>
</dbReference>
<evidence type="ECO:0000313" key="1">
    <source>
        <dbReference type="EMBL" id="CEG61967.1"/>
    </source>
</evidence>
<dbReference type="EMBL" id="LN614830">
    <property type="protein sequence ID" value="CEG61967.1"/>
    <property type="molecule type" value="Genomic_DNA"/>
</dbReference>